<feature type="transmembrane region" description="Helical" evidence="7">
    <location>
        <begin position="156"/>
        <end position="176"/>
    </location>
</feature>
<keyword evidence="6 7" id="KW-0472">Membrane</keyword>
<evidence type="ECO:0000256" key="2">
    <source>
        <dbReference type="ARBA" id="ARBA00022448"/>
    </source>
</evidence>
<feature type="transmembrane region" description="Helical" evidence="7">
    <location>
        <begin position="62"/>
        <end position="82"/>
    </location>
</feature>
<dbReference type="CDD" id="cd17321">
    <property type="entry name" value="MFS_MMR_MDR_like"/>
    <property type="match status" value="1"/>
</dbReference>
<name>A0ABR8NE28_9ACTN</name>
<dbReference type="InterPro" id="IPR036259">
    <property type="entry name" value="MFS_trans_sf"/>
</dbReference>
<evidence type="ECO:0000259" key="8">
    <source>
        <dbReference type="PROSITE" id="PS50850"/>
    </source>
</evidence>
<feature type="transmembrane region" description="Helical" evidence="7">
    <location>
        <begin position="245"/>
        <end position="263"/>
    </location>
</feature>
<feature type="transmembrane region" description="Helical" evidence="7">
    <location>
        <begin position="123"/>
        <end position="144"/>
    </location>
</feature>
<keyword evidence="10" id="KW-1185">Reference proteome</keyword>
<gene>
    <name evidence="9" type="ORF">IEZ26_17320</name>
</gene>
<dbReference type="EMBL" id="JACXYZ010000003">
    <property type="protein sequence ID" value="MBD3926387.1"/>
    <property type="molecule type" value="Genomic_DNA"/>
</dbReference>
<feature type="transmembrane region" description="Helical" evidence="7">
    <location>
        <begin position="377"/>
        <end position="401"/>
    </location>
</feature>
<evidence type="ECO:0000256" key="3">
    <source>
        <dbReference type="ARBA" id="ARBA00022475"/>
    </source>
</evidence>
<dbReference type="PANTHER" id="PTHR42718">
    <property type="entry name" value="MAJOR FACILITATOR SUPERFAMILY MULTIDRUG TRANSPORTER MFSC"/>
    <property type="match status" value="1"/>
</dbReference>
<keyword evidence="2" id="KW-0813">Transport</keyword>
<evidence type="ECO:0000256" key="6">
    <source>
        <dbReference type="ARBA" id="ARBA00023136"/>
    </source>
</evidence>
<dbReference type="Gene3D" id="1.20.1250.20">
    <property type="entry name" value="MFS general substrate transporter like domains"/>
    <property type="match status" value="1"/>
</dbReference>
<evidence type="ECO:0000256" key="1">
    <source>
        <dbReference type="ARBA" id="ARBA00004651"/>
    </source>
</evidence>
<feature type="transmembrane region" description="Helical" evidence="7">
    <location>
        <begin position="213"/>
        <end position="233"/>
    </location>
</feature>
<dbReference type="PROSITE" id="PS50850">
    <property type="entry name" value="MFS"/>
    <property type="match status" value="1"/>
</dbReference>
<keyword evidence="3" id="KW-1003">Cell membrane</keyword>
<feature type="transmembrane region" description="Helical" evidence="7">
    <location>
        <begin position="27"/>
        <end position="50"/>
    </location>
</feature>
<dbReference type="InterPro" id="IPR020846">
    <property type="entry name" value="MFS_dom"/>
</dbReference>
<feature type="transmembrane region" description="Helical" evidence="7">
    <location>
        <begin position="182"/>
        <end position="201"/>
    </location>
</feature>
<evidence type="ECO:0000256" key="4">
    <source>
        <dbReference type="ARBA" id="ARBA00022692"/>
    </source>
</evidence>
<dbReference type="PRINTS" id="PR01036">
    <property type="entry name" value="TCRTETB"/>
</dbReference>
<feature type="transmembrane region" description="Helical" evidence="7">
    <location>
        <begin position="94"/>
        <end position="117"/>
    </location>
</feature>
<dbReference type="Proteomes" id="UP000618818">
    <property type="component" value="Unassembled WGS sequence"/>
</dbReference>
<feature type="transmembrane region" description="Helical" evidence="7">
    <location>
        <begin position="284"/>
        <end position="306"/>
    </location>
</feature>
<reference evidence="9 10" key="1">
    <citation type="submission" date="2020-09" db="EMBL/GenBank/DDBJ databases">
        <title>novel species in genus Nocardioides.</title>
        <authorList>
            <person name="Zhang G."/>
        </authorList>
    </citation>
    <scope>NUCLEOTIDE SEQUENCE [LARGE SCALE GENOMIC DNA]</scope>
    <source>
        <strain evidence="9 10">KCTC 39551</strain>
    </source>
</reference>
<evidence type="ECO:0000256" key="5">
    <source>
        <dbReference type="ARBA" id="ARBA00022989"/>
    </source>
</evidence>
<dbReference type="PANTHER" id="PTHR42718:SF46">
    <property type="entry name" value="BLR6921 PROTEIN"/>
    <property type="match status" value="1"/>
</dbReference>
<dbReference type="InterPro" id="IPR005829">
    <property type="entry name" value="Sugar_transporter_CS"/>
</dbReference>
<dbReference type="InterPro" id="IPR011701">
    <property type="entry name" value="MFS"/>
</dbReference>
<comment type="subcellular location">
    <subcellularLocation>
        <location evidence="1">Cell membrane</location>
        <topology evidence="1">Multi-pass membrane protein</topology>
    </subcellularLocation>
</comment>
<dbReference type="PROSITE" id="PS00216">
    <property type="entry name" value="SUGAR_TRANSPORT_1"/>
    <property type="match status" value="1"/>
</dbReference>
<comment type="caution">
    <text evidence="9">The sequence shown here is derived from an EMBL/GenBank/DDBJ whole genome shotgun (WGS) entry which is preliminary data.</text>
</comment>
<feature type="transmembrane region" description="Helical" evidence="7">
    <location>
        <begin position="348"/>
        <end position="365"/>
    </location>
</feature>
<proteinExistence type="predicted"/>
<organism evidence="9 10">
    <name type="scientific">Nocardioides cavernae</name>
    <dbReference type="NCBI Taxonomy" id="1921566"/>
    <lineage>
        <taxon>Bacteria</taxon>
        <taxon>Bacillati</taxon>
        <taxon>Actinomycetota</taxon>
        <taxon>Actinomycetes</taxon>
        <taxon>Propionibacteriales</taxon>
        <taxon>Nocardioidaceae</taxon>
        <taxon>Nocardioides</taxon>
    </lineage>
</organism>
<feature type="domain" description="Major facilitator superfamily (MFS) profile" evidence="8">
    <location>
        <begin position="28"/>
        <end position="475"/>
    </location>
</feature>
<evidence type="ECO:0000313" key="9">
    <source>
        <dbReference type="EMBL" id="MBD3926387.1"/>
    </source>
</evidence>
<protein>
    <submittedName>
        <fullName evidence="9">MFS transporter</fullName>
    </submittedName>
</protein>
<accession>A0ABR8NE28</accession>
<keyword evidence="4 7" id="KW-0812">Transmembrane</keyword>
<feature type="transmembrane region" description="Helical" evidence="7">
    <location>
        <begin position="448"/>
        <end position="471"/>
    </location>
</feature>
<dbReference type="RefSeq" id="WP_191196270.1">
    <property type="nucleotide sequence ID" value="NZ_JACXYZ010000003.1"/>
</dbReference>
<feature type="transmembrane region" description="Helical" evidence="7">
    <location>
        <begin position="318"/>
        <end position="336"/>
    </location>
</feature>
<dbReference type="Gene3D" id="1.20.1720.10">
    <property type="entry name" value="Multidrug resistance protein D"/>
    <property type="match status" value="1"/>
</dbReference>
<evidence type="ECO:0000256" key="7">
    <source>
        <dbReference type="SAM" id="Phobius"/>
    </source>
</evidence>
<dbReference type="Pfam" id="PF07690">
    <property type="entry name" value="MFS_1"/>
    <property type="match status" value="1"/>
</dbReference>
<dbReference type="SUPFAM" id="SSF103473">
    <property type="entry name" value="MFS general substrate transporter"/>
    <property type="match status" value="1"/>
</dbReference>
<feature type="transmembrane region" description="Helical" evidence="7">
    <location>
        <begin position="413"/>
        <end position="436"/>
    </location>
</feature>
<evidence type="ECO:0000313" key="10">
    <source>
        <dbReference type="Proteomes" id="UP000618818"/>
    </source>
</evidence>
<keyword evidence="5 7" id="KW-1133">Transmembrane helix</keyword>
<sequence length="489" mass="49379">MTIVPHQSPTGATASTGRLPDRQRQRLALALLVSAQFLVMLDTSIVNVALPSIQSELGFGSAAVTWVVNAYVLSFAGLLLLSGRAADVFGRRRLFITGAGLFTLGTLIAALATGPVMLIGGRVVQGVGAAALSPAAMSLLLATFPAEQRARAMGSWGAASTLGGATGVVTGGLLAGSVGWRSVFLVTVPVSVAAAALARRVLHPDVATGRRTLDWVGAALATAAVITLVHGAVDAGDHAWTSPRVLGLLAASVVLATAFVLVERRVADPLVPLELFGSRMTRRGVGLALLGGSTRGSTFVLVALYFQQALAMTPQQAGIAMVPTSLAGFAVSLGLLPRALKTFGPLRTLVLGLVLLAGGQLWLAYSPQELGYVLEVLPGLLLVATGVALSFTPTTMVLASAVPASHTGLASGLASASMQVGGALGTAAFIVVGASAGRQATGVLDGSGFTAAFTAAAVVALATAALGWHACAGRAVDGRESEVRGRTCR</sequence>